<evidence type="ECO:0000313" key="2">
    <source>
        <dbReference type="Proteomes" id="UP000774570"/>
    </source>
</evidence>
<dbReference type="InterPro" id="IPR036894">
    <property type="entry name" value="YbaB-like_sf"/>
</dbReference>
<gene>
    <name evidence="1" type="ORF">K1Y72_17345</name>
</gene>
<dbReference type="SUPFAM" id="SSF82607">
    <property type="entry name" value="YbaB-like"/>
    <property type="match status" value="1"/>
</dbReference>
<reference evidence="1 2" key="1">
    <citation type="submission" date="2021-07" db="EMBL/GenBank/DDBJ databases">
        <title>Actinomadura sp. PM05-2 isolated from lichen.</title>
        <authorList>
            <person name="Somphong A."/>
            <person name="Phongsopitanun W."/>
            <person name="Tanasupawat S."/>
            <person name="Peongsungnone V."/>
        </authorList>
    </citation>
    <scope>NUCLEOTIDE SEQUENCE [LARGE SCALE GENOMIC DNA]</scope>
    <source>
        <strain evidence="1 2">PM05-2</strain>
    </source>
</reference>
<keyword evidence="2" id="KW-1185">Reference proteome</keyword>
<dbReference type="Pfam" id="PF02575">
    <property type="entry name" value="YbaB_DNA_bd"/>
    <property type="match status" value="1"/>
</dbReference>
<dbReference type="Proteomes" id="UP000774570">
    <property type="component" value="Unassembled WGS sequence"/>
</dbReference>
<dbReference type="RefSeq" id="WP_220167383.1">
    <property type="nucleotide sequence ID" value="NZ_JAIBOA010000010.1"/>
</dbReference>
<dbReference type="Gene3D" id="3.30.1310.10">
    <property type="entry name" value="Nucleoid-associated protein YbaB-like domain"/>
    <property type="match status" value="1"/>
</dbReference>
<protein>
    <submittedName>
        <fullName evidence="1">YbaB/EbfC family nucleoid-associated protein</fullName>
    </submittedName>
</protein>
<proteinExistence type="predicted"/>
<evidence type="ECO:0000313" key="1">
    <source>
        <dbReference type="EMBL" id="MBW8484153.1"/>
    </source>
</evidence>
<sequence length="122" mass="13123">MESPEDALARLSADAQQKIRQYQELRTDLGTMSGAAQSEDRTVSVTVAPGGAVTGIQLTDRALRHGPNGLARLLMETIARASADVSRRLAERVQELTPNMDVVAMVEARLPALDDPAAGERR</sequence>
<comment type="caution">
    <text evidence="1">The sequence shown here is derived from an EMBL/GenBank/DDBJ whole genome shotgun (WGS) entry which is preliminary data.</text>
</comment>
<accession>A0ABS7FUR2</accession>
<name>A0ABS7FUR2_9ACTN</name>
<organism evidence="1 2">
    <name type="scientific">Actinomadura parmotrematis</name>
    <dbReference type="NCBI Taxonomy" id="2864039"/>
    <lineage>
        <taxon>Bacteria</taxon>
        <taxon>Bacillati</taxon>
        <taxon>Actinomycetota</taxon>
        <taxon>Actinomycetes</taxon>
        <taxon>Streptosporangiales</taxon>
        <taxon>Thermomonosporaceae</taxon>
        <taxon>Actinomadura</taxon>
    </lineage>
</organism>
<dbReference type="InterPro" id="IPR004401">
    <property type="entry name" value="YbaB/EbfC"/>
</dbReference>
<dbReference type="EMBL" id="JAIBOA010000010">
    <property type="protein sequence ID" value="MBW8484153.1"/>
    <property type="molecule type" value="Genomic_DNA"/>
</dbReference>